<name>A0A8H7CH02_9AGAR</name>
<feature type="region of interest" description="Disordered" evidence="5">
    <location>
        <begin position="1"/>
        <end position="21"/>
    </location>
</feature>
<comment type="caution">
    <text evidence="7">The sequence shown here is derived from an EMBL/GenBank/DDBJ whole genome shotgun (WGS) entry which is preliminary data.</text>
</comment>
<feature type="transmembrane region" description="Helical" evidence="6">
    <location>
        <begin position="149"/>
        <end position="168"/>
    </location>
</feature>
<comment type="subcellular location">
    <subcellularLocation>
        <location evidence="1">Membrane</location>
        <topology evidence="1">Multi-pass membrane protein</topology>
    </subcellularLocation>
</comment>
<feature type="transmembrane region" description="Helical" evidence="6">
    <location>
        <begin position="427"/>
        <end position="454"/>
    </location>
</feature>
<feature type="transmembrane region" description="Helical" evidence="6">
    <location>
        <begin position="262"/>
        <end position="283"/>
    </location>
</feature>
<dbReference type="PANTHER" id="PTHR43243:SF20">
    <property type="entry name" value="CATIONIC AMINO ACID TRANSPORTER 3"/>
    <property type="match status" value="1"/>
</dbReference>
<dbReference type="GO" id="GO:0005886">
    <property type="term" value="C:plasma membrane"/>
    <property type="evidence" value="ECO:0007669"/>
    <property type="project" value="TreeGrafter"/>
</dbReference>
<evidence type="ECO:0000256" key="3">
    <source>
        <dbReference type="ARBA" id="ARBA00022989"/>
    </source>
</evidence>
<dbReference type="AlphaFoldDB" id="A0A8H7CH02"/>
<dbReference type="PANTHER" id="PTHR43243">
    <property type="entry name" value="INNER MEMBRANE TRANSPORTER YGJI-RELATED"/>
    <property type="match status" value="1"/>
</dbReference>
<evidence type="ECO:0000256" key="4">
    <source>
        <dbReference type="ARBA" id="ARBA00023136"/>
    </source>
</evidence>
<dbReference type="Proteomes" id="UP000620124">
    <property type="component" value="Unassembled WGS sequence"/>
</dbReference>
<evidence type="ECO:0000313" key="7">
    <source>
        <dbReference type="EMBL" id="KAF7335637.1"/>
    </source>
</evidence>
<evidence type="ECO:0000256" key="6">
    <source>
        <dbReference type="SAM" id="Phobius"/>
    </source>
</evidence>
<sequence length="698" mass="75855">MTSQLSSILPSYPPDEMGESDTTEPWIAIEPIVRSTDDGTAQSTNPPTFHQSQFDVILRRQRTRPPTGGGLKDTLATASRFLNLSSDFEFAGWGSFSNLKLTGEDHVVGEERLQRIRRSRLLGQYTGAAVPGNAVLGSVFYALPAVVAVSGVYSPISLFMATLTLFLWRPIMEELASALPISGAPYSYILNVSRKWLALIGAALLLLDFASTSVVSAATASSYLAGEVVLPFPTFVGAALVLIIFAFVSLTGLKESARIASVVLAFHIATMIALAIASTVYWARLGNVQLRHNWADGQPSTHAAIARQLFNGFCLGMLGLTGFECTPSYIGRIKSGQFPLVLRNLHLPAIVLNTLMIMLVLATVPLERVLGGANVLSALAEMSAGPWLRKWLVVDATIVLCGGVLTGILSACELFEQLAHDRIIPQVFLYSLPISSAQYISITVFTAISAALYASSGGSLAIVSKMFSLVWLTVMGLFPLALLLLRFNRGRMPRERNTPLSLVFLTLALVSVVFAGNVAIDPSTAGYFAAYLFGVLAVFAATQNQVQLLRAVYWTYDQYPVLHRWTISKMWGTGLVGVMTKLKRQPVCILVKTDEINHLLHMLLYVRENEETSCVKIVHFCDEENGVPSELEANAKILDEAFPEITIDLIIVQGMFSPANVASLAHRLQIPPSLMFMSCPGPQFAHPIAEFGARIISL</sequence>
<feature type="transmembrane region" description="Helical" evidence="6">
    <location>
        <begin position="303"/>
        <end position="323"/>
    </location>
</feature>
<keyword evidence="8" id="KW-1185">Reference proteome</keyword>
<dbReference type="Gene3D" id="1.20.1740.10">
    <property type="entry name" value="Amino acid/polyamine transporter I"/>
    <property type="match status" value="1"/>
</dbReference>
<reference evidence="7" key="1">
    <citation type="submission" date="2020-05" db="EMBL/GenBank/DDBJ databases">
        <title>Mycena genomes resolve the evolution of fungal bioluminescence.</title>
        <authorList>
            <person name="Tsai I.J."/>
        </authorList>
    </citation>
    <scope>NUCLEOTIDE SEQUENCE</scope>
    <source>
        <strain evidence="7">CCC161011</strain>
    </source>
</reference>
<keyword evidence="2 6" id="KW-0812">Transmembrane</keyword>
<keyword evidence="3 6" id="KW-1133">Transmembrane helix</keyword>
<accession>A0A8H7CH02</accession>
<organism evidence="7 8">
    <name type="scientific">Mycena venus</name>
    <dbReference type="NCBI Taxonomy" id="2733690"/>
    <lineage>
        <taxon>Eukaryota</taxon>
        <taxon>Fungi</taxon>
        <taxon>Dikarya</taxon>
        <taxon>Basidiomycota</taxon>
        <taxon>Agaricomycotina</taxon>
        <taxon>Agaricomycetes</taxon>
        <taxon>Agaricomycetidae</taxon>
        <taxon>Agaricales</taxon>
        <taxon>Marasmiineae</taxon>
        <taxon>Mycenaceae</taxon>
        <taxon>Mycena</taxon>
    </lineage>
</organism>
<proteinExistence type="predicted"/>
<dbReference type="InterPro" id="IPR002293">
    <property type="entry name" value="AA/rel_permease1"/>
</dbReference>
<evidence type="ECO:0000256" key="1">
    <source>
        <dbReference type="ARBA" id="ARBA00004141"/>
    </source>
</evidence>
<dbReference type="GO" id="GO:0015171">
    <property type="term" value="F:amino acid transmembrane transporter activity"/>
    <property type="evidence" value="ECO:0007669"/>
    <property type="project" value="TreeGrafter"/>
</dbReference>
<feature type="transmembrane region" description="Helical" evidence="6">
    <location>
        <begin position="122"/>
        <end position="143"/>
    </location>
</feature>
<gene>
    <name evidence="7" type="ORF">MVEN_02218600</name>
</gene>
<feature type="transmembrane region" description="Helical" evidence="6">
    <location>
        <begin position="230"/>
        <end position="250"/>
    </location>
</feature>
<feature type="transmembrane region" description="Helical" evidence="6">
    <location>
        <begin position="344"/>
        <end position="366"/>
    </location>
</feature>
<feature type="transmembrane region" description="Helical" evidence="6">
    <location>
        <begin position="499"/>
        <end position="519"/>
    </location>
</feature>
<feature type="transmembrane region" description="Helical" evidence="6">
    <location>
        <begin position="466"/>
        <end position="487"/>
    </location>
</feature>
<evidence type="ECO:0000256" key="5">
    <source>
        <dbReference type="SAM" id="MobiDB-lite"/>
    </source>
</evidence>
<protein>
    <submittedName>
        <fullName evidence="7">Aaap amino acid permease</fullName>
    </submittedName>
</protein>
<dbReference type="EMBL" id="JACAZI010000024">
    <property type="protein sequence ID" value="KAF7335637.1"/>
    <property type="molecule type" value="Genomic_DNA"/>
</dbReference>
<feature type="transmembrane region" description="Helical" evidence="6">
    <location>
        <begin position="196"/>
        <end position="218"/>
    </location>
</feature>
<dbReference type="OrthoDB" id="1718410at2759"/>
<evidence type="ECO:0000313" key="8">
    <source>
        <dbReference type="Proteomes" id="UP000620124"/>
    </source>
</evidence>
<feature type="transmembrane region" description="Helical" evidence="6">
    <location>
        <begin position="391"/>
        <end position="415"/>
    </location>
</feature>
<dbReference type="Pfam" id="PF13520">
    <property type="entry name" value="AA_permease_2"/>
    <property type="match status" value="1"/>
</dbReference>
<keyword evidence="4 6" id="KW-0472">Membrane</keyword>
<evidence type="ECO:0000256" key="2">
    <source>
        <dbReference type="ARBA" id="ARBA00022692"/>
    </source>
</evidence>
<feature type="transmembrane region" description="Helical" evidence="6">
    <location>
        <begin position="525"/>
        <end position="542"/>
    </location>
</feature>